<dbReference type="InterPro" id="IPR000477">
    <property type="entry name" value="RT_dom"/>
</dbReference>
<accession>A0A438DVP2</accession>
<evidence type="ECO:0000259" key="1">
    <source>
        <dbReference type="Pfam" id="PF00078"/>
    </source>
</evidence>
<protein>
    <submittedName>
        <fullName evidence="2">Protein ORANGE, chloroplastic</fullName>
    </submittedName>
</protein>
<dbReference type="Pfam" id="PF00078">
    <property type="entry name" value="RVT_1"/>
    <property type="match status" value="1"/>
</dbReference>
<comment type="caution">
    <text evidence="2">The sequence shown here is derived from an EMBL/GenBank/DDBJ whole genome shotgun (WGS) entry which is preliminary data.</text>
</comment>
<evidence type="ECO:0000313" key="3">
    <source>
        <dbReference type="Proteomes" id="UP000288805"/>
    </source>
</evidence>
<sequence length="485" mass="55081">MVYTGRILAVSYSPTTSYRYSNSRFHQGKLKSDLKWRAMVSGPEASAFAPSVDSESADKNDTGFCIIEGPETVQDFAKMELQEIQDNIRSRRNKIFLHMEEGVLAKVISKAQNAFVDGRQILDAMLIANEVIDLILKSNEGVILCKLDIEKAYDHVEWSFFAYGYGENGVWGEVVKVDQVVFIHSQFFCFGQRNSFRFFQSSRGLRQGDPLSPYLFLIAMEALSCLLKRAVCGGLLLTYQEEQMTFLCCLLMWLEAIFGLKVNLNKNELIPVGRVENVDDLACELGCKVVVCRILTWGCHWVLLLTPWQLGMALRKDSAKGGRCSHEEVSEEHGVGLWKAIRKLSHLGSSRISFVVGNGQRVSFWKDKWCGTSPLCVSFTSLFALAVAKEAWVSDLWTVSASGERRGSWNPCFNRHFNDWELDEVENLLGRLCGEKVMLDEKDRVRWLLSKDGNFWVQPKISLFVWEASWGKALTLDQIQKKGWL</sequence>
<dbReference type="AlphaFoldDB" id="A0A438DVP2"/>
<name>A0A438DVP2_VITVI</name>
<dbReference type="EMBL" id="QGNW01001488">
    <property type="protein sequence ID" value="RVW39348.1"/>
    <property type="molecule type" value="Genomic_DNA"/>
</dbReference>
<gene>
    <name evidence="2" type="primary">OR_2</name>
    <name evidence="2" type="ORF">CK203_102522</name>
</gene>
<dbReference type="InterPro" id="IPR052343">
    <property type="entry name" value="Retrotransposon-Effector_Assoc"/>
</dbReference>
<proteinExistence type="predicted"/>
<dbReference type="PANTHER" id="PTHR46890:SF1">
    <property type="entry name" value="REVERSE TRANSCRIPTASE DOMAIN-CONTAINING PROTEIN"/>
    <property type="match status" value="1"/>
</dbReference>
<evidence type="ECO:0000313" key="2">
    <source>
        <dbReference type="EMBL" id="RVW39348.1"/>
    </source>
</evidence>
<dbReference type="Proteomes" id="UP000288805">
    <property type="component" value="Unassembled WGS sequence"/>
</dbReference>
<reference evidence="2 3" key="1">
    <citation type="journal article" date="2018" name="PLoS Genet.">
        <title>Population sequencing reveals clonal diversity and ancestral inbreeding in the grapevine cultivar Chardonnay.</title>
        <authorList>
            <person name="Roach M.J."/>
            <person name="Johnson D.L."/>
            <person name="Bohlmann J."/>
            <person name="van Vuuren H.J."/>
            <person name="Jones S.J."/>
            <person name="Pretorius I.S."/>
            <person name="Schmidt S.A."/>
            <person name="Borneman A.R."/>
        </authorList>
    </citation>
    <scope>NUCLEOTIDE SEQUENCE [LARGE SCALE GENOMIC DNA]</scope>
    <source>
        <strain evidence="3">cv. Chardonnay</strain>
        <tissue evidence="2">Leaf</tissue>
    </source>
</reference>
<organism evidence="2 3">
    <name type="scientific">Vitis vinifera</name>
    <name type="common">Grape</name>
    <dbReference type="NCBI Taxonomy" id="29760"/>
    <lineage>
        <taxon>Eukaryota</taxon>
        <taxon>Viridiplantae</taxon>
        <taxon>Streptophyta</taxon>
        <taxon>Embryophyta</taxon>
        <taxon>Tracheophyta</taxon>
        <taxon>Spermatophyta</taxon>
        <taxon>Magnoliopsida</taxon>
        <taxon>eudicotyledons</taxon>
        <taxon>Gunneridae</taxon>
        <taxon>Pentapetalae</taxon>
        <taxon>rosids</taxon>
        <taxon>Vitales</taxon>
        <taxon>Vitaceae</taxon>
        <taxon>Viteae</taxon>
        <taxon>Vitis</taxon>
    </lineage>
</organism>
<dbReference type="PANTHER" id="PTHR46890">
    <property type="entry name" value="NON-LTR RETROLELEMENT REVERSE TRANSCRIPTASE-LIKE PROTEIN-RELATED"/>
    <property type="match status" value="1"/>
</dbReference>
<feature type="domain" description="Reverse transcriptase" evidence="1">
    <location>
        <begin position="102"/>
        <end position="231"/>
    </location>
</feature>